<evidence type="ECO:0000256" key="1">
    <source>
        <dbReference type="SAM" id="SignalP"/>
    </source>
</evidence>
<evidence type="ECO:0000313" key="3">
    <source>
        <dbReference type="Proteomes" id="UP000323225"/>
    </source>
</evidence>
<feature type="signal peptide" evidence="1">
    <location>
        <begin position="1"/>
        <end position="18"/>
    </location>
</feature>
<accession>A0A5Q6PJQ6</accession>
<dbReference type="EMBL" id="VUAA01000007">
    <property type="protein sequence ID" value="KAA1255101.1"/>
    <property type="molecule type" value="Genomic_DNA"/>
</dbReference>
<protein>
    <submittedName>
        <fullName evidence="2">Uncharacterized protein</fullName>
    </submittedName>
</protein>
<reference evidence="2 3" key="1">
    <citation type="submission" date="2019-09" db="EMBL/GenBank/DDBJ databases">
        <authorList>
            <person name="Kritzky A."/>
            <person name="Schelkanova E.Y."/>
            <person name="Alkhova Z.V."/>
            <person name="Smirnova N.I."/>
        </authorList>
    </citation>
    <scope>NUCLEOTIDE SEQUENCE [LARGE SCALE GENOMIC DNA]</scope>
    <source>
        <strain evidence="2 3">M1526</strain>
    </source>
</reference>
<keyword evidence="1" id="KW-0732">Signal</keyword>
<dbReference type="AlphaFoldDB" id="A0A5Q6PJQ6"/>
<feature type="chain" id="PRO_5030515393" evidence="1">
    <location>
        <begin position="19"/>
        <end position="86"/>
    </location>
</feature>
<evidence type="ECO:0000313" key="2">
    <source>
        <dbReference type="EMBL" id="KAA1255101.1"/>
    </source>
</evidence>
<dbReference type="Proteomes" id="UP000323225">
    <property type="component" value="Unassembled WGS sequence"/>
</dbReference>
<gene>
    <name evidence="2" type="ORF">F0M16_07745</name>
</gene>
<comment type="caution">
    <text evidence="2">The sequence shown here is derived from an EMBL/GenBank/DDBJ whole genome shotgun (WGS) entry which is preliminary data.</text>
</comment>
<proteinExistence type="predicted"/>
<organism evidence="2 3">
    <name type="scientific">Vibrio cholerae</name>
    <dbReference type="NCBI Taxonomy" id="666"/>
    <lineage>
        <taxon>Bacteria</taxon>
        <taxon>Pseudomonadati</taxon>
        <taxon>Pseudomonadota</taxon>
        <taxon>Gammaproteobacteria</taxon>
        <taxon>Vibrionales</taxon>
        <taxon>Vibrionaceae</taxon>
        <taxon>Vibrio</taxon>
    </lineage>
</organism>
<sequence>MNKIIAFTSILLCSNAIASETNPFLPYQYIEDKSEMCEKVDPVEQSLSETGRASVNQNLDFVAEVDGVKIYYDSAKDVYVEISNNE</sequence>
<name>A0A5Q6PJQ6_VIBCL</name>